<name>A0A4P7NRF7_PYROR</name>
<dbReference type="Proteomes" id="UP000294847">
    <property type="component" value="Chromosome 6"/>
</dbReference>
<evidence type="ECO:0000313" key="2">
    <source>
        <dbReference type="Proteomes" id="UP000294847"/>
    </source>
</evidence>
<dbReference type="AlphaFoldDB" id="A0A4P7NRF7"/>
<reference evidence="1 2" key="1">
    <citation type="journal article" date="2019" name="Mol. Biol. Evol.">
        <title>Blast fungal genomes show frequent chromosomal changes, gene gains and losses, and effector gene turnover.</title>
        <authorList>
            <person name="Gomez Luciano L.B."/>
            <person name="Jason Tsai I."/>
            <person name="Chuma I."/>
            <person name="Tosa Y."/>
            <person name="Chen Y.H."/>
            <person name="Li J.Y."/>
            <person name="Li M.Y."/>
            <person name="Jade Lu M.Y."/>
            <person name="Nakayashiki H."/>
            <person name="Li W.H."/>
        </authorList>
    </citation>
    <scope>NUCLEOTIDE SEQUENCE [LARGE SCALE GENOMIC DNA]</scope>
    <source>
        <strain evidence="1">MZ5-1-6</strain>
    </source>
</reference>
<accession>A0A4P7NRF7</accession>
<sequence>MSAELKLEGRYRLEVVGGNETINRALIQQLPTLRGSIVAGVAADAGSSPSTQACEIFPSSASSATPLTLFADKPSGETIYALRGPSGKGDLQLVQMPAPTGEGRRLVGSSVMSDGWKIVESWGRLLLRYSEEPAGLSHWVAVPREEEGEDGKATKRWTFWWVAPNGANMNDLPGHVLVDIQVVPVE</sequence>
<protein>
    <submittedName>
        <fullName evidence="1">Uncharacterized protein</fullName>
    </submittedName>
</protein>
<dbReference type="EMBL" id="CP034209">
    <property type="protein sequence ID" value="QBZ64910.1"/>
    <property type="molecule type" value="Genomic_DNA"/>
</dbReference>
<evidence type="ECO:0000313" key="1">
    <source>
        <dbReference type="EMBL" id="QBZ64910.1"/>
    </source>
</evidence>
<proteinExistence type="predicted"/>
<organism evidence="1 2">
    <name type="scientific">Pyricularia oryzae</name>
    <name type="common">Rice blast fungus</name>
    <name type="synonym">Magnaporthe oryzae</name>
    <dbReference type="NCBI Taxonomy" id="318829"/>
    <lineage>
        <taxon>Eukaryota</taxon>
        <taxon>Fungi</taxon>
        <taxon>Dikarya</taxon>
        <taxon>Ascomycota</taxon>
        <taxon>Pezizomycotina</taxon>
        <taxon>Sordariomycetes</taxon>
        <taxon>Sordariomycetidae</taxon>
        <taxon>Magnaporthales</taxon>
        <taxon>Pyriculariaceae</taxon>
        <taxon>Pyricularia</taxon>
    </lineage>
</organism>
<gene>
    <name evidence="1" type="ORF">PoMZ_06611</name>
</gene>